<organism evidence="2 3">
    <name type="scientific">Aurantiacibacter atlanticus</name>
    <dbReference type="NCBI Taxonomy" id="1648404"/>
    <lineage>
        <taxon>Bacteria</taxon>
        <taxon>Pseudomonadati</taxon>
        <taxon>Pseudomonadota</taxon>
        <taxon>Alphaproteobacteria</taxon>
        <taxon>Sphingomonadales</taxon>
        <taxon>Erythrobacteraceae</taxon>
        <taxon>Aurantiacibacter</taxon>
    </lineage>
</organism>
<dbReference type="RefSeq" id="WP_048885938.1">
    <property type="nucleotide sequence ID" value="NZ_CP011310.1"/>
</dbReference>
<feature type="compositionally biased region" description="Polar residues" evidence="1">
    <location>
        <begin position="1"/>
        <end position="13"/>
    </location>
</feature>
<dbReference type="PATRIC" id="fig|1648404.4.peg.2241"/>
<gene>
    <name evidence="2" type="ORF">CP97_10775</name>
</gene>
<dbReference type="KEGG" id="ery:CP97_10775"/>
<evidence type="ECO:0000313" key="3">
    <source>
        <dbReference type="Proteomes" id="UP000059113"/>
    </source>
</evidence>
<dbReference type="STRING" id="1648404.CP97_10775"/>
<keyword evidence="3" id="KW-1185">Reference proteome</keyword>
<dbReference type="Proteomes" id="UP000059113">
    <property type="component" value="Chromosome"/>
</dbReference>
<feature type="region of interest" description="Disordered" evidence="1">
    <location>
        <begin position="1"/>
        <end position="21"/>
    </location>
</feature>
<reference evidence="3" key="2">
    <citation type="submission" date="2015-04" db="EMBL/GenBank/DDBJ databases">
        <title>The complete genome sequence of Erythrobacter sp. s21-N3.</title>
        <authorList>
            <person name="Zhuang L."/>
            <person name="Liu Y."/>
            <person name="Shao Z."/>
        </authorList>
    </citation>
    <scope>NUCLEOTIDE SEQUENCE [LARGE SCALE GENOMIC DNA]</scope>
    <source>
        <strain evidence="3">s21-N3</strain>
    </source>
</reference>
<sequence>MHIETNSLQTSAKPKQKRKCRKGVREKLAEALIALAEGKGRVATHHEKGWASITFAGARHRVEMVFENAEAVEAGECFIAYLPEHEFAIPGQLIADAAVTEVDHRLEPPHMVVTCEILVLEEG</sequence>
<dbReference type="AlphaFoldDB" id="A0A0H4VHP5"/>
<protein>
    <submittedName>
        <fullName evidence="2">Uncharacterized protein</fullName>
    </submittedName>
</protein>
<accession>A0A0H4VHP5</accession>
<dbReference type="EMBL" id="CP011310">
    <property type="protein sequence ID" value="AKQ42406.1"/>
    <property type="molecule type" value="Genomic_DNA"/>
</dbReference>
<evidence type="ECO:0000313" key="2">
    <source>
        <dbReference type="EMBL" id="AKQ42406.1"/>
    </source>
</evidence>
<evidence type="ECO:0000256" key="1">
    <source>
        <dbReference type="SAM" id="MobiDB-lite"/>
    </source>
</evidence>
<name>A0A0H4VHP5_9SPHN</name>
<reference evidence="2 3" key="1">
    <citation type="journal article" date="2015" name="Int. J. Syst. Evol. Microbiol.">
        <title>Erythrobacter atlanticus sp. nov., a bacterium from ocean sediment able to degrade polycyclic aromatic hydrocarbons.</title>
        <authorList>
            <person name="Zhuang L."/>
            <person name="Liu Y."/>
            <person name="Wang L."/>
            <person name="Wang W."/>
            <person name="Shao Z."/>
        </authorList>
    </citation>
    <scope>NUCLEOTIDE SEQUENCE [LARGE SCALE GENOMIC DNA]</scope>
    <source>
        <strain evidence="3">s21-N3</strain>
    </source>
</reference>
<proteinExistence type="predicted"/>